<sequence>MALLSLSQEAENQFLTQSGQETVAISSSVGRGNLSPEETADWIDYFKFYFNENDPKKVRNDLTLVVVFMETENFQAVLSPPVGLGMLMVKHDIETSNFPILFLFFVFFNSFGVFMYP</sequence>
<dbReference type="Proteomes" id="UP000027120">
    <property type="component" value="Unassembled WGS sequence"/>
</dbReference>
<proteinExistence type="predicted"/>
<reference evidence="2 3" key="1">
    <citation type="submission" date="2014-04" db="EMBL/GenBank/DDBJ databases">
        <authorList>
            <consortium name="International Citrus Genome Consortium"/>
            <person name="Gmitter F."/>
            <person name="Chen C."/>
            <person name="Farmerie W."/>
            <person name="Harkins T."/>
            <person name="Desany B."/>
            <person name="Mohiuddin M."/>
            <person name="Kodira C."/>
            <person name="Borodovsky M."/>
            <person name="Lomsadze A."/>
            <person name="Burns P."/>
            <person name="Jenkins J."/>
            <person name="Prochnik S."/>
            <person name="Shu S."/>
            <person name="Chapman J."/>
            <person name="Pitluck S."/>
            <person name="Schmutz J."/>
            <person name="Rokhsar D."/>
        </authorList>
    </citation>
    <scope>NUCLEOTIDE SEQUENCE</scope>
</reference>
<dbReference type="EMBL" id="KK784967">
    <property type="protein sequence ID" value="KDO57041.1"/>
    <property type="molecule type" value="Genomic_DNA"/>
</dbReference>
<evidence type="ECO:0000313" key="2">
    <source>
        <dbReference type="EMBL" id="KDO57041.1"/>
    </source>
</evidence>
<gene>
    <name evidence="2" type="ORF">CISIN_1g048087mg</name>
</gene>
<evidence type="ECO:0000256" key="1">
    <source>
        <dbReference type="SAM" id="Phobius"/>
    </source>
</evidence>
<keyword evidence="1" id="KW-0812">Transmembrane</keyword>
<feature type="transmembrane region" description="Helical" evidence="1">
    <location>
        <begin position="98"/>
        <end position="116"/>
    </location>
</feature>
<protein>
    <submittedName>
        <fullName evidence="2">Uncharacterized protein</fullName>
    </submittedName>
</protein>
<accession>A0A067F1E3</accession>
<keyword evidence="3" id="KW-1185">Reference proteome</keyword>
<keyword evidence="1" id="KW-1133">Transmembrane helix</keyword>
<keyword evidence="1" id="KW-0472">Membrane</keyword>
<dbReference type="AlphaFoldDB" id="A0A067F1E3"/>
<evidence type="ECO:0000313" key="3">
    <source>
        <dbReference type="Proteomes" id="UP000027120"/>
    </source>
</evidence>
<name>A0A067F1E3_CITSI</name>
<organism evidence="2 3">
    <name type="scientific">Citrus sinensis</name>
    <name type="common">Sweet orange</name>
    <name type="synonym">Citrus aurantium var. sinensis</name>
    <dbReference type="NCBI Taxonomy" id="2711"/>
    <lineage>
        <taxon>Eukaryota</taxon>
        <taxon>Viridiplantae</taxon>
        <taxon>Streptophyta</taxon>
        <taxon>Embryophyta</taxon>
        <taxon>Tracheophyta</taxon>
        <taxon>Spermatophyta</taxon>
        <taxon>Magnoliopsida</taxon>
        <taxon>eudicotyledons</taxon>
        <taxon>Gunneridae</taxon>
        <taxon>Pentapetalae</taxon>
        <taxon>rosids</taxon>
        <taxon>malvids</taxon>
        <taxon>Sapindales</taxon>
        <taxon>Rutaceae</taxon>
        <taxon>Aurantioideae</taxon>
        <taxon>Citrus</taxon>
    </lineage>
</organism>